<dbReference type="InterPro" id="IPR009628">
    <property type="entry name" value="Phage_tape_measure_N"/>
</dbReference>
<name>A0ABR6NF86_9SPHN</name>
<evidence type="ECO:0000259" key="3">
    <source>
        <dbReference type="Pfam" id="PF06791"/>
    </source>
</evidence>
<feature type="coiled-coil region" evidence="1">
    <location>
        <begin position="948"/>
        <end position="990"/>
    </location>
</feature>
<comment type="caution">
    <text evidence="4">The sequence shown here is derived from an EMBL/GenBank/DDBJ whole genome shotgun (WGS) entry which is preliminary data.</text>
</comment>
<dbReference type="EMBL" id="JACHKA010000001">
    <property type="protein sequence ID" value="MBB5985935.1"/>
    <property type="molecule type" value="Genomic_DNA"/>
</dbReference>
<sequence length="1368" mass="148033">MATVNSRDVSLVIKARDEASRALDTIAESMNKLFSGQEKVAGSARSTGASMAEMVAAFATVDRAAATVASAADKAERSLNALTSSITKRRQELADYRRQAEEAARAIQLLSSADAIVDAGRNQAGRLTSLRELQATYDGLQNKITAVTKVLDAEEQRLASSRSSLQQLGSTAIAAADQQEKLTRALNDRREALAAIAAEEERAARAQANVAALNARISPALAGRSAKDNGATTSALDAREEARVLREAAVAHELFEARVKQGVREMRSAEAATKAYDNSIEELKRELNPLIALEERYQAKLALLKKAYADGKLGAKELGDAERLLANERKRAEADIARNGRQGVTLFGLRPYELTNLSYQINDVVTQLASGTSLTQTLAQQGGQILQLFPRAGSAIAAAFSSKAFIGASVVIAGIALAIKGAADEAERLRTITGNLELDAAGGNYNATAISAVVDNMRSLGAYAKDAMAAVKTFTDEGLRQDRFDQFGQTAINMSRVLGIEVVDAAKQMAEAFSGGYDAIVKLDEATNFLTAQQRERIRTLFEEGDAERARAMALDLYTTKMDAVADKQRGSWEQSTQALNRGWQNLKDTIGDTAFIQGAYNALESLGNLLDRIANKLSSTRTVGVINQDIGDATAKLTRAQQELEKARTPLERSYYQQTIAQLDARILELTFERARAAARGGGGVTNESDADSRAAKARSDKLREINLERELEELRRKSDKERLSQSEKARREEIAGILAAKSAQDTQVAAALRRNAIEKEHAAILKDEEKVIKAGASAMKSAAAERERAIQQFNSRVVGAEGGTAKNPNSSAVGFGQFIDSTWLDQFKRVFSEQSKSMSDQQILALRNNQQVARAIIDNYARENARFLERFGQKVTAANLYLAHFLGAGDALKVLRADGDTPVDQILSRRVMQANRGYLYENGRARTADELERFIANRIGDTGAAQTAGQAEIERLTQEAAEAQERFNREIEKANDERERSIAALRTQNELQDSALIAAEKEIAVAKAEFDLRQRVADINTRLKPGQDAIQLTEAQIQRTRELAAAEFDLAKARDLAQAQTREVQAPIDRLTAERDALQARIDYLNENGLYDQARSLVPDLTATNSELRDAIAAAIEFYEALDLSNDALHRTPEEIRAIIERLKTANDETRQWVTVMGIGGKTIAQTFSGSAVSAIDSFAQAIAQGQNAFGALWSSFRQFAADFLLRIAQMIQQQLIFNLVSGLLGGLAGGLAGGAAGGGFGASNPFVPTSIAHSGGVVGHGLQQRMVAPQWFNNATRYHSGGIAGLAPDEVATILRKGEEVLTETDPRHRYNGGGSAGRPQDVTVINAFDAADMLVRALETREGTRAILNFVGSNARAFSQAMGG</sequence>
<evidence type="ECO:0000313" key="5">
    <source>
        <dbReference type="Proteomes" id="UP001138540"/>
    </source>
</evidence>
<gene>
    <name evidence="4" type="ORF">HNP60_001909</name>
</gene>
<evidence type="ECO:0000313" key="4">
    <source>
        <dbReference type="EMBL" id="MBB5985935.1"/>
    </source>
</evidence>
<feature type="coiled-coil region" evidence="1">
    <location>
        <begin position="182"/>
        <end position="216"/>
    </location>
</feature>
<reference evidence="4 5" key="1">
    <citation type="submission" date="2020-08" db="EMBL/GenBank/DDBJ databases">
        <title>Exploring microbial biodiversity for novel pathways involved in the catabolism of aromatic compounds derived from lignin.</title>
        <authorList>
            <person name="Elkins J."/>
        </authorList>
    </citation>
    <scope>NUCLEOTIDE SEQUENCE [LARGE SCALE GENOMIC DNA]</scope>
    <source>
        <strain evidence="4 5">B1D3A</strain>
    </source>
</reference>
<feature type="domain" description="Bacteriophage tail tape measure N-terminal" evidence="3">
    <location>
        <begin position="352"/>
        <end position="539"/>
    </location>
</feature>
<feature type="region of interest" description="Disordered" evidence="2">
    <location>
        <begin position="681"/>
        <end position="700"/>
    </location>
</feature>
<protein>
    <submittedName>
        <fullName evidence="4">Chromosome segregation ATPase</fullName>
    </submittedName>
</protein>
<keyword evidence="1" id="KW-0175">Coiled coil</keyword>
<dbReference type="Proteomes" id="UP001138540">
    <property type="component" value="Unassembled WGS sequence"/>
</dbReference>
<keyword evidence="5" id="KW-1185">Reference proteome</keyword>
<feature type="coiled-coil region" evidence="1">
    <location>
        <begin position="86"/>
        <end position="157"/>
    </location>
</feature>
<dbReference type="Gene3D" id="1.10.530.10">
    <property type="match status" value="1"/>
</dbReference>
<accession>A0ABR6NF86</accession>
<organism evidence="4 5">
    <name type="scientific">Sphingobium lignivorans</name>
    <dbReference type="NCBI Taxonomy" id="2735886"/>
    <lineage>
        <taxon>Bacteria</taxon>
        <taxon>Pseudomonadati</taxon>
        <taxon>Pseudomonadota</taxon>
        <taxon>Alphaproteobacteria</taxon>
        <taxon>Sphingomonadales</taxon>
        <taxon>Sphingomonadaceae</taxon>
        <taxon>Sphingobium</taxon>
    </lineage>
</organism>
<evidence type="ECO:0000256" key="1">
    <source>
        <dbReference type="SAM" id="Coils"/>
    </source>
</evidence>
<dbReference type="Pfam" id="PF06791">
    <property type="entry name" value="TMP_2"/>
    <property type="match status" value="1"/>
</dbReference>
<proteinExistence type="predicted"/>
<evidence type="ECO:0000256" key="2">
    <source>
        <dbReference type="SAM" id="MobiDB-lite"/>
    </source>
</evidence>
<dbReference type="RefSeq" id="WP_184152877.1">
    <property type="nucleotide sequence ID" value="NZ_JACHKA010000001.1"/>
</dbReference>